<accession>A0A5J5DM46</accession>
<evidence type="ECO:0000313" key="2">
    <source>
        <dbReference type="Proteomes" id="UP000327493"/>
    </source>
</evidence>
<sequence>MPVVRFQSRTEQNQHQHCVRTEDGVCELPSVVLDYSNTTVTSVTDLREGLPDGAGLMAAVCTLQMLQTPQHFLSHLDVFAPTILYIAVITSSTGNKIKVRFLRAESYPRLLFLLPSCAALPLTLLLPLKYHNLPLELHELLACSLQDPSKADANVERITAKVKDALGCDEPITLTDSQGNEIVDSEGTRTTYSPDSSSCLTPCCHPPSLPSLPVPSGLNTGIPRTIPQPSLVPWLPSPGDMEEQKRGEGGIEAGASVWDTGLLVSRVARQGGAVSED</sequence>
<dbReference type="Proteomes" id="UP000327493">
    <property type="component" value="Chromosome 3"/>
</dbReference>
<gene>
    <name evidence="1" type="ORF">FQN60_005206</name>
</gene>
<proteinExistence type="predicted"/>
<reference evidence="1 2" key="1">
    <citation type="submission" date="2019-08" db="EMBL/GenBank/DDBJ databases">
        <title>A chromosome-level genome assembly, high-density linkage maps, and genome scans reveal the genomic architecture of hybrid incompatibilities underlying speciation via character displacement in darters (Percidae: Etheostominae).</title>
        <authorList>
            <person name="Moran R.L."/>
            <person name="Catchen J.M."/>
            <person name="Fuller R.C."/>
        </authorList>
    </citation>
    <scope>NUCLEOTIDE SEQUENCE [LARGE SCALE GENOMIC DNA]</scope>
    <source>
        <strain evidence="1">EspeVRDwgs_2016</strain>
        <tissue evidence="1">Muscle</tissue>
    </source>
</reference>
<evidence type="ECO:0000313" key="1">
    <source>
        <dbReference type="EMBL" id="KAA8594372.1"/>
    </source>
</evidence>
<comment type="caution">
    <text evidence="1">The sequence shown here is derived from an EMBL/GenBank/DDBJ whole genome shotgun (WGS) entry which is preliminary data.</text>
</comment>
<keyword evidence="2" id="KW-1185">Reference proteome</keyword>
<organism evidence="1 2">
    <name type="scientific">Etheostoma spectabile</name>
    <name type="common">orangethroat darter</name>
    <dbReference type="NCBI Taxonomy" id="54343"/>
    <lineage>
        <taxon>Eukaryota</taxon>
        <taxon>Metazoa</taxon>
        <taxon>Chordata</taxon>
        <taxon>Craniata</taxon>
        <taxon>Vertebrata</taxon>
        <taxon>Euteleostomi</taxon>
        <taxon>Actinopterygii</taxon>
        <taxon>Neopterygii</taxon>
        <taxon>Teleostei</taxon>
        <taxon>Neoteleostei</taxon>
        <taxon>Acanthomorphata</taxon>
        <taxon>Eupercaria</taxon>
        <taxon>Perciformes</taxon>
        <taxon>Percoidei</taxon>
        <taxon>Percidae</taxon>
        <taxon>Etheostomatinae</taxon>
        <taxon>Etheostoma</taxon>
    </lineage>
</organism>
<name>A0A5J5DM46_9PERO</name>
<protein>
    <submittedName>
        <fullName evidence="1">Uncharacterized protein</fullName>
    </submittedName>
</protein>
<dbReference type="AlphaFoldDB" id="A0A5J5DM46"/>
<dbReference type="EMBL" id="VOFY01000003">
    <property type="protein sequence ID" value="KAA8594372.1"/>
    <property type="molecule type" value="Genomic_DNA"/>
</dbReference>